<feature type="compositionally biased region" description="Basic and acidic residues" evidence="1">
    <location>
        <begin position="419"/>
        <end position="432"/>
    </location>
</feature>
<feature type="compositionally biased region" description="Low complexity" evidence="1">
    <location>
        <begin position="856"/>
        <end position="870"/>
    </location>
</feature>
<dbReference type="OrthoDB" id="3944128at2759"/>
<feature type="region of interest" description="Disordered" evidence="1">
    <location>
        <begin position="410"/>
        <end position="487"/>
    </location>
</feature>
<feature type="signal peptide" evidence="2">
    <location>
        <begin position="1"/>
        <end position="24"/>
    </location>
</feature>
<feature type="chain" id="PRO_5025692563" description="VWFD domain-containing protein" evidence="2">
    <location>
        <begin position="25"/>
        <end position="927"/>
    </location>
</feature>
<protein>
    <recommendedName>
        <fullName evidence="5">VWFD domain-containing protein</fullName>
    </recommendedName>
</protein>
<keyword evidence="4" id="KW-1185">Reference proteome</keyword>
<keyword evidence="2" id="KW-0732">Signal</keyword>
<accession>A0A6A5SSM4</accession>
<gene>
    <name evidence="3" type="ORF">EJ02DRAFT_148434</name>
</gene>
<evidence type="ECO:0000313" key="4">
    <source>
        <dbReference type="Proteomes" id="UP000800038"/>
    </source>
</evidence>
<name>A0A6A5SSM4_9PLEO</name>
<feature type="compositionally biased region" description="Basic and acidic residues" evidence="1">
    <location>
        <begin position="445"/>
        <end position="458"/>
    </location>
</feature>
<dbReference type="AlphaFoldDB" id="A0A6A5SSM4"/>
<feature type="compositionally biased region" description="Polar residues" evidence="1">
    <location>
        <begin position="117"/>
        <end position="134"/>
    </location>
</feature>
<evidence type="ECO:0000256" key="2">
    <source>
        <dbReference type="SAM" id="SignalP"/>
    </source>
</evidence>
<evidence type="ECO:0008006" key="5">
    <source>
        <dbReference type="Google" id="ProtNLM"/>
    </source>
</evidence>
<dbReference type="EMBL" id="ML976028">
    <property type="protein sequence ID" value="KAF1943113.1"/>
    <property type="molecule type" value="Genomic_DNA"/>
</dbReference>
<proteinExistence type="predicted"/>
<organism evidence="3 4">
    <name type="scientific">Clathrospora elynae</name>
    <dbReference type="NCBI Taxonomy" id="706981"/>
    <lineage>
        <taxon>Eukaryota</taxon>
        <taxon>Fungi</taxon>
        <taxon>Dikarya</taxon>
        <taxon>Ascomycota</taxon>
        <taxon>Pezizomycotina</taxon>
        <taxon>Dothideomycetes</taxon>
        <taxon>Pleosporomycetidae</taxon>
        <taxon>Pleosporales</taxon>
        <taxon>Diademaceae</taxon>
        <taxon>Clathrospora</taxon>
    </lineage>
</organism>
<feature type="region of interest" description="Disordered" evidence="1">
    <location>
        <begin position="853"/>
        <end position="881"/>
    </location>
</feature>
<feature type="region of interest" description="Disordered" evidence="1">
    <location>
        <begin position="114"/>
        <end position="142"/>
    </location>
</feature>
<dbReference type="Proteomes" id="UP000800038">
    <property type="component" value="Unassembled WGS sequence"/>
</dbReference>
<evidence type="ECO:0000313" key="3">
    <source>
        <dbReference type="EMBL" id="KAF1943113.1"/>
    </source>
</evidence>
<reference evidence="3" key="1">
    <citation type="journal article" date="2020" name="Stud. Mycol.">
        <title>101 Dothideomycetes genomes: a test case for predicting lifestyles and emergence of pathogens.</title>
        <authorList>
            <person name="Haridas S."/>
            <person name="Albert R."/>
            <person name="Binder M."/>
            <person name="Bloem J."/>
            <person name="Labutti K."/>
            <person name="Salamov A."/>
            <person name="Andreopoulos B."/>
            <person name="Baker S."/>
            <person name="Barry K."/>
            <person name="Bills G."/>
            <person name="Bluhm B."/>
            <person name="Cannon C."/>
            <person name="Castanera R."/>
            <person name="Culley D."/>
            <person name="Daum C."/>
            <person name="Ezra D."/>
            <person name="Gonzalez J."/>
            <person name="Henrissat B."/>
            <person name="Kuo A."/>
            <person name="Liang C."/>
            <person name="Lipzen A."/>
            <person name="Lutzoni F."/>
            <person name="Magnuson J."/>
            <person name="Mondo S."/>
            <person name="Nolan M."/>
            <person name="Ohm R."/>
            <person name="Pangilinan J."/>
            <person name="Park H.-J."/>
            <person name="Ramirez L."/>
            <person name="Alfaro M."/>
            <person name="Sun H."/>
            <person name="Tritt A."/>
            <person name="Yoshinaga Y."/>
            <person name="Zwiers L.-H."/>
            <person name="Turgeon B."/>
            <person name="Goodwin S."/>
            <person name="Spatafora J."/>
            <person name="Crous P."/>
            <person name="Grigoriev I."/>
        </authorList>
    </citation>
    <scope>NUCLEOTIDE SEQUENCE</scope>
    <source>
        <strain evidence="3">CBS 161.51</strain>
    </source>
</reference>
<sequence length="927" mass="95677">MVTLWRYASLCVHALVAAGSEANAQNRRGRLCSTSYSSMINNSQIVCHLTSQSKFNVSLTETVNSSLAATSSSTTSQSSPASDSLPVSSPILITLSDYEEGSLSTRRPNSIFLPSYNPDQSVASPSPTTSQSEVSHLPPQVLFPNSTSTISISSTSTNSSTTQPGPCTGCVIQAYNPVTTSFNKHDYYNPWNSTVVTETILTEFVTYLHNGSAIDTVVTEERTVNQTKTVIGPENETITHQTPTFMIEATPGVYVTVDAGPTYVLFNNLNGGIDEYIDTTYPFLELTLQTCDPYMTTLKDWQPAETATEDWSYFIATYTDGVPSPVTHLPVALPAKLIEYLKQDPDIQSQFHGSDIATCTLRQTHGMDGPEIPSVPSTTAMILPLPSVTTGTFLSTTYESTSTHITHQGCLRLGCGNTKPDDIAVKTPDSRISELGNDPTPAPSHKPDESQQSDKKPQPDGPSKTAANTDRPTPDGPKSVPNLPIGIGSIINNNPTIWTHQTPVTTADNSITIGASVFPINTPKQTQTRDGQNQVSSPVIVVGSETFTPGQTKTINGVPVVVLTNDGGTRLVVDGSTITYNPAAPTGPPVLTIGSNTFAPNREGDFVVGTETLRPGGPAITVDGSTLSLAPSGAIAVVNGVTQTLANGPAPTAAPALTLGGQTISATMIGGSTVFVVVPGQTLTPGSALTVDGTTFSMPANGYGSTIVVNGQTSILGAGQSALTLGSHSITANVIGGTTAYAFGPGQTLKPGGVLIISGTTFSMPASASGSVVVINGVTSTLAHGPGVTLAPALTVNGKIYPYTVRDGTTEYVLGDGTTLAPGLAVIISGTTYSLDEQGTALVVNGQTSSIPNVPASNSASTTRSGSGSTDAKGSSTTSLRGAGDLIASGIGESSKGAGASAHGGAGFQKWVENAVIGVAGWLVLLL</sequence>
<evidence type="ECO:0000256" key="1">
    <source>
        <dbReference type="SAM" id="MobiDB-lite"/>
    </source>
</evidence>